<evidence type="ECO:0000313" key="2">
    <source>
        <dbReference type="EMBL" id="BDA79298.1"/>
    </source>
</evidence>
<dbReference type="Proteomes" id="UP000245263">
    <property type="component" value="Chromosome 1"/>
</dbReference>
<dbReference type="RefSeq" id="WP_109019288.1">
    <property type="nucleotide sequence ID" value="NZ_AP025028.1"/>
</dbReference>
<feature type="signal peptide" evidence="1">
    <location>
        <begin position="1"/>
        <end position="25"/>
    </location>
</feature>
<dbReference type="NCBIfam" id="NF047547">
    <property type="entry name" value="LIC_12096_fam"/>
    <property type="match status" value="1"/>
</dbReference>
<feature type="chain" id="PRO_5045429234" evidence="1">
    <location>
        <begin position="26"/>
        <end position="223"/>
    </location>
</feature>
<sequence>MKLHRLLLLAQLSSLIPLCVVSLTAETTHNVREKQLDQEILSLYKDLSRARELLSYDKIQTVPGNTTVSFVGTYPNRTGVKIRKFNIDADPGPKGRVKSSEEKSILLEFNGSTLSRVEVSVISEDVQIEQKSKTLIIDTSPLDDNLNDMEIRFSGLDGLSRFTLADFQNDDVKPERNNFKKDFYIKFLLDFHSQISSIIASQKNQGLKGQKNMLKQLNGSLKY</sequence>
<protein>
    <submittedName>
        <fullName evidence="2">Uncharacterized protein</fullName>
    </submittedName>
</protein>
<name>A0ABM7UKD2_9LEPT</name>
<gene>
    <name evidence="2" type="ORF">LPTSP3_g22280</name>
</gene>
<organism evidence="2 3">
    <name type="scientific">Leptospira kobayashii</name>
    <dbReference type="NCBI Taxonomy" id="1917830"/>
    <lineage>
        <taxon>Bacteria</taxon>
        <taxon>Pseudomonadati</taxon>
        <taxon>Spirochaetota</taxon>
        <taxon>Spirochaetia</taxon>
        <taxon>Leptospirales</taxon>
        <taxon>Leptospiraceae</taxon>
        <taxon>Leptospira</taxon>
    </lineage>
</organism>
<evidence type="ECO:0000256" key="1">
    <source>
        <dbReference type="SAM" id="SignalP"/>
    </source>
</evidence>
<accession>A0ABM7UKD2</accession>
<evidence type="ECO:0000313" key="3">
    <source>
        <dbReference type="Proteomes" id="UP000245263"/>
    </source>
</evidence>
<keyword evidence="1" id="KW-0732">Signal</keyword>
<reference evidence="2 3" key="1">
    <citation type="submission" date="2021-08" db="EMBL/GenBank/DDBJ databases">
        <title>Complete genome sequence of Leptospira kobayashii strain E30.</title>
        <authorList>
            <person name="Nakao R."/>
            <person name="Nakamura S."/>
            <person name="Masuzawa T."/>
            <person name="Koizumi N."/>
        </authorList>
    </citation>
    <scope>NUCLEOTIDE SEQUENCE [LARGE SCALE GENOMIC DNA]</scope>
    <source>
        <strain evidence="2 3">E30</strain>
    </source>
</reference>
<dbReference type="EMBL" id="AP025028">
    <property type="protein sequence ID" value="BDA79298.1"/>
    <property type="molecule type" value="Genomic_DNA"/>
</dbReference>
<keyword evidence="3" id="KW-1185">Reference proteome</keyword>
<proteinExistence type="predicted"/>